<feature type="region of interest" description="Disordered" evidence="3">
    <location>
        <begin position="411"/>
        <end position="448"/>
    </location>
</feature>
<gene>
    <name evidence="6" type="ORF">FCC1311_050262</name>
</gene>
<dbReference type="PROSITE" id="PS50012">
    <property type="entry name" value="RCC1_3"/>
    <property type="match status" value="1"/>
</dbReference>
<dbReference type="OrthoDB" id="61110at2759"/>
<dbReference type="InParanoid" id="A0A2R5GE09"/>
<dbReference type="PANTHER" id="PTHR22870">
    <property type="entry name" value="REGULATOR OF CHROMOSOME CONDENSATION"/>
    <property type="match status" value="1"/>
</dbReference>
<evidence type="ECO:0000256" key="1">
    <source>
        <dbReference type="ARBA" id="ARBA00022737"/>
    </source>
</evidence>
<feature type="transmembrane region" description="Helical" evidence="4">
    <location>
        <begin position="689"/>
        <end position="711"/>
    </location>
</feature>
<evidence type="ECO:0000313" key="6">
    <source>
        <dbReference type="EMBL" id="GBG28805.1"/>
    </source>
</evidence>
<dbReference type="Proteomes" id="UP000241890">
    <property type="component" value="Unassembled WGS sequence"/>
</dbReference>
<keyword evidence="4" id="KW-1133">Transmembrane helix</keyword>
<feature type="chain" id="PRO_5015323535" evidence="5">
    <location>
        <begin position="25"/>
        <end position="956"/>
    </location>
</feature>
<feature type="compositionally biased region" description="Low complexity" evidence="3">
    <location>
        <begin position="414"/>
        <end position="426"/>
    </location>
</feature>
<feature type="signal peptide" evidence="5">
    <location>
        <begin position="1"/>
        <end position="24"/>
    </location>
</feature>
<dbReference type="AlphaFoldDB" id="A0A2R5GE09"/>
<dbReference type="InterPro" id="IPR009091">
    <property type="entry name" value="RCC1/BLIP-II"/>
</dbReference>
<evidence type="ECO:0000256" key="5">
    <source>
        <dbReference type="SAM" id="SignalP"/>
    </source>
</evidence>
<feature type="repeat" description="RCC1" evidence="2">
    <location>
        <begin position="47"/>
        <end position="99"/>
    </location>
</feature>
<dbReference type="Gene3D" id="2.130.10.30">
    <property type="entry name" value="Regulator of chromosome condensation 1/beta-lactamase-inhibitor protein II"/>
    <property type="match status" value="2"/>
</dbReference>
<keyword evidence="4" id="KW-0472">Membrane</keyword>
<evidence type="ECO:0000256" key="2">
    <source>
        <dbReference type="PROSITE-ProRule" id="PRU00235"/>
    </source>
</evidence>
<organism evidence="6 7">
    <name type="scientific">Hondaea fermentalgiana</name>
    <dbReference type="NCBI Taxonomy" id="2315210"/>
    <lineage>
        <taxon>Eukaryota</taxon>
        <taxon>Sar</taxon>
        <taxon>Stramenopiles</taxon>
        <taxon>Bigyra</taxon>
        <taxon>Labyrinthulomycetes</taxon>
        <taxon>Thraustochytrida</taxon>
        <taxon>Thraustochytriidae</taxon>
        <taxon>Hondaea</taxon>
    </lineage>
</organism>
<dbReference type="EMBL" id="BEYU01000049">
    <property type="protein sequence ID" value="GBG28805.1"/>
    <property type="molecule type" value="Genomic_DNA"/>
</dbReference>
<keyword evidence="4" id="KW-0812">Transmembrane</keyword>
<evidence type="ECO:0000313" key="7">
    <source>
        <dbReference type="Proteomes" id="UP000241890"/>
    </source>
</evidence>
<accession>A0A2R5GE09</accession>
<feature type="region of interest" description="Disordered" evidence="3">
    <location>
        <begin position="823"/>
        <end position="857"/>
    </location>
</feature>
<keyword evidence="5" id="KW-0732">Signal</keyword>
<dbReference type="InterPro" id="IPR000408">
    <property type="entry name" value="Reg_chr_condens"/>
</dbReference>
<dbReference type="SUPFAM" id="SSF50985">
    <property type="entry name" value="RCC1/BLIP-II"/>
    <property type="match status" value="2"/>
</dbReference>
<dbReference type="InterPro" id="IPR051210">
    <property type="entry name" value="Ub_ligase/GEF_domain"/>
</dbReference>
<feature type="compositionally biased region" description="Basic residues" evidence="3">
    <location>
        <begin position="837"/>
        <end position="846"/>
    </location>
</feature>
<name>A0A2R5GE09_9STRA</name>
<evidence type="ECO:0000256" key="4">
    <source>
        <dbReference type="SAM" id="Phobius"/>
    </source>
</evidence>
<reference evidence="6 7" key="1">
    <citation type="submission" date="2017-12" db="EMBL/GenBank/DDBJ databases">
        <title>Sequencing, de novo assembly and annotation of complete genome of a new Thraustochytrid species, strain FCC1311.</title>
        <authorList>
            <person name="Sedici K."/>
            <person name="Godart F."/>
            <person name="Aiese Cigliano R."/>
            <person name="Sanseverino W."/>
            <person name="Barakat M."/>
            <person name="Ortet P."/>
            <person name="Marechal E."/>
            <person name="Cagnac O."/>
            <person name="Amato A."/>
        </authorList>
    </citation>
    <scope>NUCLEOTIDE SEQUENCE [LARGE SCALE GENOMIC DNA]</scope>
</reference>
<keyword evidence="7" id="KW-1185">Reference proteome</keyword>
<feature type="transmembrane region" description="Helical" evidence="4">
    <location>
        <begin position="773"/>
        <end position="794"/>
    </location>
</feature>
<comment type="caution">
    <text evidence="6">The sequence shown here is derived from an EMBL/GenBank/DDBJ whole genome shotgun (WGS) entry which is preliminary data.</text>
</comment>
<feature type="transmembrane region" description="Helical" evidence="4">
    <location>
        <begin position="642"/>
        <end position="668"/>
    </location>
</feature>
<feature type="compositionally biased region" description="Pro residues" evidence="3">
    <location>
        <begin position="427"/>
        <end position="437"/>
    </location>
</feature>
<protein>
    <submittedName>
        <fullName evidence="6">X-linked retinitis pigmentosa GTPase regulator</fullName>
    </submittedName>
</protein>
<evidence type="ECO:0000256" key="3">
    <source>
        <dbReference type="SAM" id="MobiDB-lite"/>
    </source>
</evidence>
<dbReference type="PANTHER" id="PTHR22870:SF408">
    <property type="entry name" value="OS09G0560450 PROTEIN"/>
    <property type="match status" value="1"/>
</dbReference>
<proteinExistence type="predicted"/>
<sequence length="956" mass="100114">MKTLEAAALVVLGAATFGVKSASAQTPVVAMEITCGWDHVCVLTDDNRVKCFGSGANGQLGYDDTADRTADATLPYVELPQSVKHVSAGNGHTCATLVDGTGVCWGLNDVNQLGDSVSAMAVNPMAQPIITAGAQIEKIEAFDGNSCILAQDGTVSCFGKPEGLGTCATTNKLAPGDAITFASAMTSIADIARSRNGLCAKDGNELIQCFGDNTYGQLGIGSTDNVGDGTVVPCVNVDSTAPLNFPAQGAGNDFTPEGLSSSLGTTSCAFAYNGEGTCWGWNADGQLGQESNEEFVGDDVGEMNTLAYLVRPSGTIQKLVGGNTHSCMLDDSNAIYCWGDHTNLFGYGADVGLSVGDMTSLAPVDFGSGAGSPMDVCVGPTYTCVLLDDGTPRCWGSIPSIGADPTVAMSLGNIPTSAPTTSTSTPAPGPGPSPTTPSPTFSFGPIPPLEGVDLEDERKIGGEQLIVGGIIVSLVVVVIGSSITTSSMAASGGLASGAAKAGSSLDAMDVLEEAAREKSEESAEEKAKSSALYVFISQTSFDLSRILLLGAAVFALYNAWTLMQSLTTELGALRAEDSTIADIALNGSQTASQIASALGMQPKNGVSSGQFLDLCDLDERVCVQGDELGLVDYFYVQMRGDLALPLTLVLAAVGVELLVTLAETILWARSKCVAVNKSGRVPGDLPIPVLVFTLSATLGLLAAACGLYFTAGPVSFDAVAWLDNGTAVAAYTVPYEIDTDTYITSFACPSSALEPCTLDGTWYEATNERIADYGFVSGVIIAIALAVKDVFSIARHAARRSGRRGGALGARWTQAALAEEAQSAGVEMQSPQQQRGFAKKKKKSSSAKKVNSDLPQAARPEDEMLVRMLTAQPRNEKPEFSEEELLRREVIAKRYAKMTQLRDKYDDAEVGRRAALQDFALMALPSQEERDIALKDPAFNPPMHRQIWTWTPPREI</sequence>
<keyword evidence="1" id="KW-0677">Repeat</keyword>
<dbReference type="Pfam" id="PF13540">
    <property type="entry name" value="RCC1_2"/>
    <property type="match status" value="2"/>
</dbReference>